<comment type="caution">
    <text evidence="14">The sequence shown here is derived from an EMBL/GenBank/DDBJ whole genome shotgun (WGS) entry which is preliminary data.</text>
</comment>
<dbReference type="SUPFAM" id="SSF158472">
    <property type="entry name" value="HAMP domain-like"/>
    <property type="match status" value="1"/>
</dbReference>
<evidence type="ECO:0000259" key="13">
    <source>
        <dbReference type="PROSITE" id="PS50885"/>
    </source>
</evidence>
<evidence type="ECO:0000256" key="11">
    <source>
        <dbReference type="ARBA" id="ARBA00023136"/>
    </source>
</evidence>
<keyword evidence="7" id="KW-0418">Kinase</keyword>
<dbReference type="InterPro" id="IPR050640">
    <property type="entry name" value="Bact_2-comp_sensor_kinase"/>
</dbReference>
<dbReference type="InterPro" id="IPR036890">
    <property type="entry name" value="HATPase_C_sf"/>
</dbReference>
<keyword evidence="4" id="KW-0808">Transferase</keyword>
<evidence type="ECO:0000256" key="1">
    <source>
        <dbReference type="ARBA" id="ARBA00004651"/>
    </source>
</evidence>
<gene>
    <name evidence="14" type="ORF">PAECIP111891_05141</name>
</gene>
<dbReference type="Pfam" id="PF06580">
    <property type="entry name" value="His_kinase"/>
    <property type="match status" value="1"/>
</dbReference>
<evidence type="ECO:0000313" key="14">
    <source>
        <dbReference type="EMBL" id="CAH1221228.1"/>
    </source>
</evidence>
<evidence type="ECO:0000256" key="10">
    <source>
        <dbReference type="ARBA" id="ARBA00023012"/>
    </source>
</evidence>
<evidence type="ECO:0000256" key="4">
    <source>
        <dbReference type="ARBA" id="ARBA00022679"/>
    </source>
</evidence>
<evidence type="ECO:0000256" key="9">
    <source>
        <dbReference type="ARBA" id="ARBA00022989"/>
    </source>
</evidence>
<accession>A0ABN8H185</accession>
<evidence type="ECO:0000256" key="7">
    <source>
        <dbReference type="ARBA" id="ARBA00022777"/>
    </source>
</evidence>
<name>A0ABN8H185_9BACL</name>
<dbReference type="EMBL" id="CAKMMW010000020">
    <property type="protein sequence ID" value="CAH1221228.1"/>
    <property type="molecule type" value="Genomic_DNA"/>
</dbReference>
<keyword evidence="10" id="KW-0902">Two-component regulatory system</keyword>
<proteinExistence type="predicted"/>
<dbReference type="Pfam" id="PF00672">
    <property type="entry name" value="HAMP"/>
    <property type="match status" value="1"/>
</dbReference>
<feature type="transmembrane region" description="Helical" evidence="12">
    <location>
        <begin position="20"/>
        <end position="42"/>
    </location>
</feature>
<keyword evidence="2" id="KW-1003">Cell membrane</keyword>
<comment type="subcellular location">
    <subcellularLocation>
        <location evidence="1">Cell membrane</location>
        <topology evidence="1">Multi-pass membrane protein</topology>
    </subcellularLocation>
</comment>
<organism evidence="14 15">
    <name type="scientific">Paenibacillus allorhizoplanae</name>
    <dbReference type="NCBI Taxonomy" id="2905648"/>
    <lineage>
        <taxon>Bacteria</taxon>
        <taxon>Bacillati</taxon>
        <taxon>Bacillota</taxon>
        <taxon>Bacilli</taxon>
        <taxon>Bacillales</taxon>
        <taxon>Paenibacillaceae</taxon>
        <taxon>Paenibacillus</taxon>
    </lineage>
</organism>
<dbReference type="Gene3D" id="3.30.565.10">
    <property type="entry name" value="Histidine kinase-like ATPase, C-terminal domain"/>
    <property type="match status" value="1"/>
</dbReference>
<dbReference type="Gene3D" id="6.10.340.10">
    <property type="match status" value="1"/>
</dbReference>
<evidence type="ECO:0000256" key="3">
    <source>
        <dbReference type="ARBA" id="ARBA00022553"/>
    </source>
</evidence>
<dbReference type="PROSITE" id="PS50885">
    <property type="entry name" value="HAMP"/>
    <property type="match status" value="1"/>
</dbReference>
<dbReference type="PANTHER" id="PTHR34220:SF11">
    <property type="entry name" value="SENSOR PROTEIN KINASE HPTS"/>
    <property type="match status" value="1"/>
</dbReference>
<keyword evidence="3" id="KW-0597">Phosphoprotein</keyword>
<evidence type="ECO:0000313" key="15">
    <source>
        <dbReference type="Proteomes" id="UP000838821"/>
    </source>
</evidence>
<sequence>MRDSIYPSHMKSSLRKKIVIGFIVFISIPLLFFEFVLFQSWLGITRGIVVHQYETILGDSIQILRQNLVSIEKMNDTIYRDYQSDNLLFDKLKLLSDNPSLTNDSYVNAVFTQLSNQFFSQMNAQIMFTYLSMQGNIIYQRSNQSAQVYVSDFLSSYKEQPWFQQIKANGPVNSVFSAHESYFQAVDPSTYISFGQVIRSPVDLRPLGISLISVNTSIFEQLLKSPSDNELIKTFVTDSQEKPIYSNDHIERIPVDASHIFKQTIQPYNWEVRAYLSSERLSRSYIVPLIQNNGLFVIANFLMLAVIIGFVTRQLKPLYILADKMEKAKEGHFHVKIGKYSTDELGMLCDIFNEMTTEIQRLFENQKKDYQEKLYFQMKSLESQINPHFIYNMLDLIQCRVYEGDPDKSSDLIVALSVILRYTTTRPGEKVTCAQELTWLRDYIFLQQQLIGKQVGVQIEFEDRIMSFKVNKLILQPIIENAFIHGFEQININAKLLIKVYVDAGRLCFEVRDNGRGFSEPIDLQLTRDNVDELKDWGTGLYVTAQRFLLQSDNATFHLHSVPSEGTYVVMKQDYLSQQICTNDMLIP</sequence>
<keyword evidence="9 12" id="KW-1133">Transmembrane helix</keyword>
<dbReference type="InterPro" id="IPR010559">
    <property type="entry name" value="Sig_transdc_His_kin_internal"/>
</dbReference>
<evidence type="ECO:0000256" key="12">
    <source>
        <dbReference type="SAM" id="Phobius"/>
    </source>
</evidence>
<keyword evidence="8" id="KW-0067">ATP-binding</keyword>
<evidence type="ECO:0000256" key="6">
    <source>
        <dbReference type="ARBA" id="ARBA00022741"/>
    </source>
</evidence>
<feature type="transmembrane region" description="Helical" evidence="12">
    <location>
        <begin position="294"/>
        <end position="312"/>
    </location>
</feature>
<dbReference type="SUPFAM" id="SSF55874">
    <property type="entry name" value="ATPase domain of HSP90 chaperone/DNA topoisomerase II/histidine kinase"/>
    <property type="match status" value="1"/>
</dbReference>
<keyword evidence="11 12" id="KW-0472">Membrane</keyword>
<dbReference type="InterPro" id="IPR003660">
    <property type="entry name" value="HAMP_dom"/>
</dbReference>
<evidence type="ECO:0000256" key="5">
    <source>
        <dbReference type="ARBA" id="ARBA00022692"/>
    </source>
</evidence>
<dbReference type="SMART" id="SM00304">
    <property type="entry name" value="HAMP"/>
    <property type="match status" value="1"/>
</dbReference>
<evidence type="ECO:0000256" key="8">
    <source>
        <dbReference type="ARBA" id="ARBA00022840"/>
    </source>
</evidence>
<dbReference type="CDD" id="cd06225">
    <property type="entry name" value="HAMP"/>
    <property type="match status" value="1"/>
</dbReference>
<dbReference type="PANTHER" id="PTHR34220">
    <property type="entry name" value="SENSOR HISTIDINE KINASE YPDA"/>
    <property type="match status" value="1"/>
</dbReference>
<keyword evidence="15" id="KW-1185">Reference proteome</keyword>
<dbReference type="Proteomes" id="UP000838821">
    <property type="component" value="Unassembled WGS sequence"/>
</dbReference>
<keyword evidence="6" id="KW-0547">Nucleotide-binding</keyword>
<reference evidence="14" key="1">
    <citation type="submission" date="2022-01" db="EMBL/GenBank/DDBJ databases">
        <authorList>
            <person name="Criscuolo A."/>
        </authorList>
    </citation>
    <scope>NUCLEOTIDE SEQUENCE</scope>
    <source>
        <strain evidence="14">CIP111891</strain>
    </source>
</reference>
<keyword evidence="5 12" id="KW-0812">Transmembrane</keyword>
<evidence type="ECO:0000256" key="2">
    <source>
        <dbReference type="ARBA" id="ARBA00022475"/>
    </source>
</evidence>
<protein>
    <recommendedName>
        <fullName evidence="13">HAMP domain-containing protein</fullName>
    </recommendedName>
</protein>
<feature type="domain" description="HAMP" evidence="13">
    <location>
        <begin position="312"/>
        <end position="364"/>
    </location>
</feature>